<accession>A0ABY7DXZ5</accession>
<evidence type="ECO:0000313" key="2">
    <source>
        <dbReference type="Proteomes" id="UP001164746"/>
    </source>
</evidence>
<keyword evidence="2" id="KW-1185">Reference proteome</keyword>
<protein>
    <submittedName>
        <fullName evidence="1">YMH6-like protein</fullName>
    </submittedName>
</protein>
<gene>
    <name evidence="1" type="ORF">MAR_009188</name>
</gene>
<dbReference type="Proteomes" id="UP001164746">
    <property type="component" value="Chromosome 4"/>
</dbReference>
<sequence>MAYLLICVKKENTILHHGIYSRDLAPVKCKRLQCLGNKRLILEETMAWLSTLGGGFSALGDYFMSFSELAGRLSQTQLQIATEMGDPVLASKCRLFYALSLMQLGPLRQSKHIIRQEYILATQSKYRDQKLVDMCKGMWAKLQYFYSLRKTRAKLPSSCSHNGVSPTHRPLP</sequence>
<organism evidence="1 2">
    <name type="scientific">Mya arenaria</name>
    <name type="common">Soft-shell clam</name>
    <dbReference type="NCBI Taxonomy" id="6604"/>
    <lineage>
        <taxon>Eukaryota</taxon>
        <taxon>Metazoa</taxon>
        <taxon>Spiralia</taxon>
        <taxon>Lophotrochozoa</taxon>
        <taxon>Mollusca</taxon>
        <taxon>Bivalvia</taxon>
        <taxon>Autobranchia</taxon>
        <taxon>Heteroconchia</taxon>
        <taxon>Euheterodonta</taxon>
        <taxon>Imparidentia</taxon>
        <taxon>Neoheterodontei</taxon>
        <taxon>Myida</taxon>
        <taxon>Myoidea</taxon>
        <taxon>Myidae</taxon>
        <taxon>Mya</taxon>
    </lineage>
</organism>
<proteinExistence type="predicted"/>
<dbReference type="PANTHER" id="PTHR36693:SF1">
    <property type="entry name" value="GH02722P"/>
    <property type="match status" value="1"/>
</dbReference>
<name>A0ABY7DXZ5_MYAAR</name>
<dbReference type="EMBL" id="CP111015">
    <property type="protein sequence ID" value="WAR02630.1"/>
    <property type="molecule type" value="Genomic_DNA"/>
</dbReference>
<dbReference type="InterPro" id="IPR032072">
    <property type="entry name" value="DUF4807"/>
</dbReference>
<dbReference type="Pfam" id="PF16065">
    <property type="entry name" value="DUF4807"/>
    <property type="match status" value="1"/>
</dbReference>
<dbReference type="PANTHER" id="PTHR36693">
    <property type="entry name" value="GH02722P"/>
    <property type="match status" value="1"/>
</dbReference>
<reference evidence="1" key="1">
    <citation type="submission" date="2022-11" db="EMBL/GenBank/DDBJ databases">
        <title>Centuries of genome instability and evolution in soft-shell clam transmissible cancer (bioRxiv).</title>
        <authorList>
            <person name="Hart S.F.M."/>
            <person name="Yonemitsu M.A."/>
            <person name="Giersch R.M."/>
            <person name="Beal B.F."/>
            <person name="Arriagada G."/>
            <person name="Davis B.W."/>
            <person name="Ostrander E.A."/>
            <person name="Goff S.P."/>
            <person name="Metzger M.J."/>
        </authorList>
    </citation>
    <scope>NUCLEOTIDE SEQUENCE</scope>
    <source>
        <strain evidence="1">MELC-2E11</strain>
        <tissue evidence="1">Siphon/mantle</tissue>
    </source>
</reference>
<evidence type="ECO:0000313" key="1">
    <source>
        <dbReference type="EMBL" id="WAR02630.1"/>
    </source>
</evidence>